<accession>A0A6L9SBD3</accession>
<dbReference type="Proteomes" id="UP000475214">
    <property type="component" value="Unassembled WGS sequence"/>
</dbReference>
<keyword evidence="4" id="KW-1185">Reference proteome</keyword>
<dbReference type="Pfam" id="PF07171">
    <property type="entry name" value="MlrC_C"/>
    <property type="match status" value="1"/>
</dbReference>
<dbReference type="Pfam" id="PF07364">
    <property type="entry name" value="DUF1485"/>
    <property type="match status" value="1"/>
</dbReference>
<dbReference type="EMBL" id="JAAGOA010000012">
    <property type="protein sequence ID" value="NEE01892.1"/>
    <property type="molecule type" value="Genomic_DNA"/>
</dbReference>
<protein>
    <submittedName>
        <fullName evidence="3">M81 family metallopeptidase</fullName>
    </submittedName>
</protein>
<sequence>MRLATLGFNHESNTFAPGRATLQAWHEAGITEGEQIRAIYAESDSTLAGFFAYGAEQPEAEVVPLVFAWLTPAGASTAEAYDHLTARMLDALAAQGPFDGVLLALHGAAVAENARDADGDFVRRVRDLIGGDVPLGVTVDMHANISRQFVDHADVVTVYQTNPHVDAAKQGLACARILGAAVRGEIRPVTALADPPLAVNILRQGTGDEPMASLLALAREQEQRPGVLSTSVVEGFPYADVAEMGMTFVAVTDDDASLAADVARVLADAAWTVRDRLDADLTPVDDALRQAEAAESGPVLLMDMGDNVGGGSPGDSTHVLHAARRLGVTGLIMSINDAQAVAACTDAEVGGRVELDVGGRTDHRHGEPFPVAGEVIALTDGRFEDPTPTHGGARYYDLGPSAGLRTDDGFLLAIHSRPAGTASREQFRMVGIDPTAAKIIAAKGVHSPRAAFEPIAARLIWANTPGCTTADLSLLDHRHRRRPMFPFEPDAGWNG</sequence>
<reference evidence="3 4" key="1">
    <citation type="submission" date="2020-02" db="EMBL/GenBank/DDBJ databases">
        <authorList>
            <person name="Li X.-J."/>
            <person name="Han X.-M."/>
        </authorList>
    </citation>
    <scope>NUCLEOTIDE SEQUENCE [LARGE SCALE GENOMIC DNA]</scope>
    <source>
        <strain evidence="3 4">CCTCC AB 2017055</strain>
    </source>
</reference>
<dbReference type="InterPro" id="IPR010799">
    <property type="entry name" value="MlrC_C"/>
</dbReference>
<evidence type="ECO:0000259" key="1">
    <source>
        <dbReference type="Pfam" id="PF07171"/>
    </source>
</evidence>
<comment type="caution">
    <text evidence="3">The sequence shown here is derived from an EMBL/GenBank/DDBJ whole genome shotgun (WGS) entry which is preliminary data.</text>
</comment>
<feature type="domain" description="Microcystin LR degradation protein MlrC N-terminal" evidence="2">
    <location>
        <begin position="2"/>
        <end position="291"/>
    </location>
</feature>
<evidence type="ECO:0000313" key="4">
    <source>
        <dbReference type="Proteomes" id="UP000475214"/>
    </source>
</evidence>
<gene>
    <name evidence="3" type="ORF">G1H10_17095</name>
</gene>
<organism evidence="3 4">
    <name type="scientific">Phytoactinopolyspora halotolerans</name>
    <dbReference type="NCBI Taxonomy" id="1981512"/>
    <lineage>
        <taxon>Bacteria</taxon>
        <taxon>Bacillati</taxon>
        <taxon>Actinomycetota</taxon>
        <taxon>Actinomycetes</taxon>
        <taxon>Jiangellales</taxon>
        <taxon>Jiangellaceae</taxon>
        <taxon>Phytoactinopolyspora</taxon>
    </lineage>
</organism>
<dbReference type="InterPro" id="IPR009197">
    <property type="entry name" value="MlrC"/>
</dbReference>
<evidence type="ECO:0000313" key="3">
    <source>
        <dbReference type="EMBL" id="NEE01892.1"/>
    </source>
</evidence>
<evidence type="ECO:0000259" key="2">
    <source>
        <dbReference type="Pfam" id="PF07364"/>
    </source>
</evidence>
<dbReference type="InterPro" id="IPR015995">
    <property type="entry name" value="MlrC_N"/>
</dbReference>
<dbReference type="AlphaFoldDB" id="A0A6L9SBD3"/>
<dbReference type="PIRSF" id="PIRSF012702">
    <property type="entry name" value="UCP012702"/>
    <property type="match status" value="1"/>
</dbReference>
<proteinExistence type="predicted"/>
<feature type="domain" description="Microcystin LR degradation protein MlrC C-terminal" evidence="1">
    <location>
        <begin position="301"/>
        <end position="479"/>
    </location>
</feature>
<dbReference type="RefSeq" id="WP_163739985.1">
    <property type="nucleotide sequence ID" value="NZ_JAAGOA010000012.1"/>
</dbReference>
<name>A0A6L9SBD3_9ACTN</name>